<feature type="transmembrane region" description="Helical" evidence="7">
    <location>
        <begin position="217"/>
        <end position="235"/>
    </location>
</feature>
<keyword evidence="4 7" id="KW-0812">Transmembrane</keyword>
<evidence type="ECO:0000256" key="5">
    <source>
        <dbReference type="ARBA" id="ARBA00022989"/>
    </source>
</evidence>
<keyword evidence="2 7" id="KW-0813">Transport</keyword>
<dbReference type="InterPro" id="IPR050809">
    <property type="entry name" value="UgpAE/MalFG_permease"/>
</dbReference>
<feature type="transmembrane region" description="Helical" evidence="7">
    <location>
        <begin position="87"/>
        <end position="109"/>
    </location>
</feature>
<evidence type="ECO:0000256" key="7">
    <source>
        <dbReference type="RuleBase" id="RU363032"/>
    </source>
</evidence>
<keyword evidence="3" id="KW-1003">Cell membrane</keyword>
<feature type="transmembrane region" description="Helical" evidence="7">
    <location>
        <begin position="130"/>
        <end position="154"/>
    </location>
</feature>
<dbReference type="GO" id="GO:0055085">
    <property type="term" value="P:transmembrane transport"/>
    <property type="evidence" value="ECO:0007669"/>
    <property type="project" value="InterPro"/>
</dbReference>
<keyword evidence="6 7" id="KW-0472">Membrane</keyword>
<gene>
    <name evidence="9" type="ORF">IAA64_12045</name>
</gene>
<dbReference type="Gene3D" id="1.10.3720.10">
    <property type="entry name" value="MetI-like"/>
    <property type="match status" value="1"/>
</dbReference>
<dbReference type="PANTHER" id="PTHR43227">
    <property type="entry name" value="BLL4140 PROTEIN"/>
    <property type="match status" value="1"/>
</dbReference>
<evidence type="ECO:0000256" key="6">
    <source>
        <dbReference type="ARBA" id="ARBA00023136"/>
    </source>
</evidence>
<comment type="similarity">
    <text evidence="7">Belongs to the binding-protein-dependent transport system permease family.</text>
</comment>
<feature type="transmembrane region" description="Helical" evidence="7">
    <location>
        <begin position="277"/>
        <end position="297"/>
    </location>
</feature>
<reference evidence="9" key="2">
    <citation type="journal article" date="2021" name="PeerJ">
        <title>Extensive microbial diversity within the chicken gut microbiome revealed by metagenomics and culture.</title>
        <authorList>
            <person name="Gilroy R."/>
            <person name="Ravi A."/>
            <person name="Getino M."/>
            <person name="Pursley I."/>
            <person name="Horton D.L."/>
            <person name="Alikhan N.F."/>
            <person name="Baker D."/>
            <person name="Gharbi K."/>
            <person name="Hall N."/>
            <person name="Watson M."/>
            <person name="Adriaenssens E.M."/>
            <person name="Foster-Nyarko E."/>
            <person name="Jarju S."/>
            <person name="Secka A."/>
            <person name="Antonio M."/>
            <person name="Oren A."/>
            <person name="Chaudhuri R.R."/>
            <person name="La Ragione R."/>
            <person name="Hildebrand F."/>
            <person name="Pallen M.J."/>
        </authorList>
    </citation>
    <scope>NUCLEOTIDE SEQUENCE</scope>
    <source>
        <strain evidence="9">CHK183-6373</strain>
    </source>
</reference>
<dbReference type="InterPro" id="IPR000515">
    <property type="entry name" value="MetI-like"/>
</dbReference>
<evidence type="ECO:0000313" key="9">
    <source>
        <dbReference type="EMBL" id="HIV28699.1"/>
    </source>
</evidence>
<sequence length="311" mass="35308">MVRDYRRMDSFGSRLARDLVKNYGLYLLLVPAILFYTLFCYKPLYGAIIAFKRYVPTKGIIASPWVGLTHFEAFFGSYYFWRLLRNTLTISLSSLVIGFPAPIIFALLLNELRSERFKKIVQTVTYLPHFISMVVMCGLIRLFTQDTGVVVQALSLFGFEPVSLLSRAEYFVPVYVLSGVWQGIGWGSIIYLSALTGIDPELYEAATIDGANRWRQTLHVTLPGIAPTIIIMLLLRMGSVMNVGYEKIILLYNEGIYETADVISTFVYRKGLEQAQWSYSAAVGLFNSVVNFIIIVLMNRFSRAITDVSLW</sequence>
<accession>A0A9D1PAT7</accession>
<evidence type="ECO:0000256" key="4">
    <source>
        <dbReference type="ARBA" id="ARBA00022692"/>
    </source>
</evidence>
<dbReference type="PROSITE" id="PS50928">
    <property type="entry name" value="ABC_TM1"/>
    <property type="match status" value="1"/>
</dbReference>
<dbReference type="PANTHER" id="PTHR43227:SF11">
    <property type="entry name" value="BLL4140 PROTEIN"/>
    <property type="match status" value="1"/>
</dbReference>
<evidence type="ECO:0000313" key="10">
    <source>
        <dbReference type="Proteomes" id="UP000886884"/>
    </source>
</evidence>
<dbReference type="SUPFAM" id="SSF161098">
    <property type="entry name" value="MetI-like"/>
    <property type="match status" value="1"/>
</dbReference>
<feature type="domain" description="ABC transmembrane type-1" evidence="8">
    <location>
        <begin position="84"/>
        <end position="298"/>
    </location>
</feature>
<name>A0A9D1PAT7_9FIRM</name>
<feature type="transmembrane region" description="Helical" evidence="7">
    <location>
        <begin position="62"/>
        <end position="81"/>
    </location>
</feature>
<protein>
    <submittedName>
        <fullName evidence="9">Sugar ABC transporter permease</fullName>
    </submittedName>
</protein>
<proteinExistence type="inferred from homology"/>
<feature type="transmembrane region" description="Helical" evidence="7">
    <location>
        <begin position="23"/>
        <end position="41"/>
    </location>
</feature>
<organism evidence="9 10">
    <name type="scientific">Candidatus Ornithocaccomicrobium faecavium</name>
    <dbReference type="NCBI Taxonomy" id="2840890"/>
    <lineage>
        <taxon>Bacteria</taxon>
        <taxon>Bacillati</taxon>
        <taxon>Bacillota</taxon>
        <taxon>Clostridia</taxon>
        <taxon>Candidatus Ornithocaccomicrobium</taxon>
    </lineage>
</organism>
<evidence type="ECO:0000259" key="8">
    <source>
        <dbReference type="PROSITE" id="PS50928"/>
    </source>
</evidence>
<dbReference type="Pfam" id="PF00528">
    <property type="entry name" value="BPD_transp_1"/>
    <property type="match status" value="1"/>
</dbReference>
<keyword evidence="5 7" id="KW-1133">Transmembrane helix</keyword>
<dbReference type="AlphaFoldDB" id="A0A9D1PAT7"/>
<dbReference type="Proteomes" id="UP000886884">
    <property type="component" value="Unassembled WGS sequence"/>
</dbReference>
<comment type="caution">
    <text evidence="9">The sequence shown here is derived from an EMBL/GenBank/DDBJ whole genome shotgun (WGS) entry which is preliminary data.</text>
</comment>
<dbReference type="EMBL" id="DVOT01000218">
    <property type="protein sequence ID" value="HIV28699.1"/>
    <property type="molecule type" value="Genomic_DNA"/>
</dbReference>
<dbReference type="CDD" id="cd06261">
    <property type="entry name" value="TM_PBP2"/>
    <property type="match status" value="1"/>
</dbReference>
<evidence type="ECO:0000256" key="3">
    <source>
        <dbReference type="ARBA" id="ARBA00022475"/>
    </source>
</evidence>
<dbReference type="GO" id="GO:0005886">
    <property type="term" value="C:plasma membrane"/>
    <property type="evidence" value="ECO:0007669"/>
    <property type="project" value="UniProtKB-SubCell"/>
</dbReference>
<evidence type="ECO:0000256" key="2">
    <source>
        <dbReference type="ARBA" id="ARBA00022448"/>
    </source>
</evidence>
<evidence type="ECO:0000256" key="1">
    <source>
        <dbReference type="ARBA" id="ARBA00004651"/>
    </source>
</evidence>
<dbReference type="InterPro" id="IPR035906">
    <property type="entry name" value="MetI-like_sf"/>
</dbReference>
<comment type="subcellular location">
    <subcellularLocation>
        <location evidence="1 7">Cell membrane</location>
        <topology evidence="1 7">Multi-pass membrane protein</topology>
    </subcellularLocation>
</comment>
<reference evidence="9" key="1">
    <citation type="submission" date="2020-10" db="EMBL/GenBank/DDBJ databases">
        <authorList>
            <person name="Gilroy R."/>
        </authorList>
    </citation>
    <scope>NUCLEOTIDE SEQUENCE</scope>
    <source>
        <strain evidence="9">CHK183-6373</strain>
    </source>
</reference>